<dbReference type="STRING" id="984485.A0A1E4RQS3"/>
<dbReference type="Pfam" id="PF00400">
    <property type="entry name" value="WD40"/>
    <property type="match status" value="1"/>
</dbReference>
<evidence type="ECO:0000256" key="2">
    <source>
        <dbReference type="ARBA" id="ARBA00022552"/>
    </source>
</evidence>
<evidence type="ECO:0000256" key="6">
    <source>
        <dbReference type="ARBA" id="ARBA00025767"/>
    </source>
</evidence>
<feature type="compositionally biased region" description="Acidic residues" evidence="8">
    <location>
        <begin position="89"/>
        <end position="123"/>
    </location>
</feature>
<dbReference type="RefSeq" id="XP_020078696.1">
    <property type="nucleotide sequence ID" value="XM_020220436.1"/>
</dbReference>
<evidence type="ECO:0000256" key="7">
    <source>
        <dbReference type="PROSITE-ProRule" id="PRU00221"/>
    </source>
</evidence>
<dbReference type="GeneID" id="30994986"/>
<keyword evidence="4" id="KW-0677">Repeat</keyword>
<sequence length="564" mass="63827">MATVKNLNGDDVVIPPKDEEEIALEKLVFGDLEGFETNLRKVENLYEYSSDEDEQEQGDSDKFFKDTDEEEDESDLENVQDNDLFFIDDAGDQQTNDEDAMEIDQEESEAEMEEDNAWEDSDDERLNVSLTSSDRLKKLRKHEHDSSISGKSYIIRLRSQFEKIYPKPEWVDKLRGESETVDSDNEIQSDDEGSNSKQNDTNAILKILSSTQQFIMSKQSKLIPPNKISISRLTDANQQKRAKSGIQSLSFHQSHPLLLTGGFDRSLRIYHIDGKANNLVTSLHLRNAPITTCYFSPLDNHNQNLIFAAGRRRYMTKWDLNTGDVEKISRMYGQEQFQRSMEYFKISSKGTYIGLTGSSGWCNILNGSTGQFIKGFKIEGNIIDFEFSKDESTIIIINTAGEIWEYSLNPDANANLKIKQNQHHGKILRRWQDDGAVGIVKIKLGGPNDRWLATASNNGLVNLYDRNTFVDEKSPKPFKTVENLITSISNLTFSPDGQLLCISSRAKRDALRLVHLPSGTVYSNWPTSGTPLGRVTATAFSPNNEMLAIGNEGGKVTLWRLNHY</sequence>
<dbReference type="OrthoDB" id="1935146at2759"/>
<dbReference type="FunFam" id="2.130.10.10:FF:000660">
    <property type="entry name" value="U3 snoRNP protein"/>
    <property type="match status" value="1"/>
</dbReference>
<dbReference type="PANTHER" id="PTHR18359:SF0">
    <property type="entry name" value="U3 SMALL NUCLEOLAR RNA-ASSOCIATED PROTEIN 18 HOMOLOG"/>
    <property type="match status" value="1"/>
</dbReference>
<dbReference type="SUPFAM" id="SSF50978">
    <property type="entry name" value="WD40 repeat-like"/>
    <property type="match status" value="1"/>
</dbReference>
<keyword evidence="2" id="KW-0698">rRNA processing</keyword>
<evidence type="ECO:0000256" key="3">
    <source>
        <dbReference type="ARBA" id="ARBA00022574"/>
    </source>
</evidence>
<name>A0A1E4RQS3_9ASCO</name>
<evidence type="ECO:0000313" key="10">
    <source>
        <dbReference type="Proteomes" id="UP000095085"/>
    </source>
</evidence>
<feature type="compositionally biased region" description="Acidic residues" evidence="8">
    <location>
        <begin position="179"/>
        <end position="193"/>
    </location>
</feature>
<gene>
    <name evidence="9" type="ORF">HYPBUDRAFT_151320</name>
</gene>
<dbReference type="SMART" id="SM00320">
    <property type="entry name" value="WD40"/>
    <property type="match status" value="5"/>
</dbReference>
<evidence type="ECO:0000256" key="5">
    <source>
        <dbReference type="ARBA" id="ARBA00023242"/>
    </source>
</evidence>
<evidence type="ECO:0000256" key="8">
    <source>
        <dbReference type="SAM" id="MobiDB-lite"/>
    </source>
</evidence>
<dbReference type="GO" id="GO:0034388">
    <property type="term" value="C:Pwp2p-containing subcomplex of 90S preribosome"/>
    <property type="evidence" value="ECO:0007669"/>
    <property type="project" value="EnsemblFungi"/>
</dbReference>
<feature type="repeat" description="WD" evidence="7">
    <location>
        <begin position="535"/>
        <end position="564"/>
    </location>
</feature>
<dbReference type="Gene3D" id="2.130.10.10">
    <property type="entry name" value="YVTN repeat-like/Quinoprotein amine dehydrogenase"/>
    <property type="match status" value="1"/>
</dbReference>
<dbReference type="Proteomes" id="UP000095085">
    <property type="component" value="Unassembled WGS sequence"/>
</dbReference>
<dbReference type="GO" id="GO:0032040">
    <property type="term" value="C:small-subunit processome"/>
    <property type="evidence" value="ECO:0007669"/>
    <property type="project" value="EnsemblFungi"/>
</dbReference>
<comment type="similarity">
    <text evidence="6">Belongs to the WD repeat UTP18 family.</text>
</comment>
<dbReference type="PANTHER" id="PTHR18359">
    <property type="entry name" value="WD-REPEAT PROTEIN-RELATED"/>
    <property type="match status" value="1"/>
</dbReference>
<feature type="compositionally biased region" description="Acidic residues" evidence="8">
    <location>
        <begin position="49"/>
        <end position="58"/>
    </location>
</feature>
<keyword evidence="3 7" id="KW-0853">WD repeat</keyword>
<dbReference type="InterPro" id="IPR001680">
    <property type="entry name" value="WD40_rpt"/>
</dbReference>
<feature type="region of interest" description="Disordered" evidence="8">
    <location>
        <begin position="46"/>
        <end position="126"/>
    </location>
</feature>
<comment type="subcellular location">
    <subcellularLocation>
        <location evidence="1">Nucleus</location>
        <location evidence="1">Nucleolus</location>
    </subcellularLocation>
</comment>
<dbReference type="EMBL" id="KV454538">
    <property type="protein sequence ID" value="ODV69629.1"/>
    <property type="molecule type" value="Genomic_DNA"/>
</dbReference>
<organism evidence="9 10">
    <name type="scientific">Hyphopichia burtonii NRRL Y-1933</name>
    <dbReference type="NCBI Taxonomy" id="984485"/>
    <lineage>
        <taxon>Eukaryota</taxon>
        <taxon>Fungi</taxon>
        <taxon>Dikarya</taxon>
        <taxon>Ascomycota</taxon>
        <taxon>Saccharomycotina</taxon>
        <taxon>Pichiomycetes</taxon>
        <taxon>Debaryomycetaceae</taxon>
        <taxon>Hyphopichia</taxon>
    </lineage>
</organism>
<protein>
    <submittedName>
        <fullName evidence="9">U3 snoRNA associated protein</fullName>
    </submittedName>
</protein>
<dbReference type="GO" id="GO:0000292">
    <property type="term" value="P:RNA fragment catabolic process"/>
    <property type="evidence" value="ECO:0007669"/>
    <property type="project" value="EnsemblFungi"/>
</dbReference>
<dbReference type="GO" id="GO:0000480">
    <property type="term" value="P:endonucleolytic cleavage in 5'-ETS of tricistronic rRNA transcript (SSU-rRNA, 5.8S rRNA, LSU-rRNA)"/>
    <property type="evidence" value="ECO:0007669"/>
    <property type="project" value="EnsemblFungi"/>
</dbReference>
<dbReference type="InterPro" id="IPR045161">
    <property type="entry name" value="Utp18"/>
</dbReference>
<dbReference type="InterPro" id="IPR015943">
    <property type="entry name" value="WD40/YVTN_repeat-like_dom_sf"/>
</dbReference>
<dbReference type="InterPro" id="IPR036322">
    <property type="entry name" value="WD40_repeat_dom_sf"/>
</dbReference>
<dbReference type="PROSITE" id="PS50082">
    <property type="entry name" value="WD_REPEATS_2"/>
    <property type="match status" value="1"/>
</dbReference>
<keyword evidence="5" id="KW-0539">Nucleus</keyword>
<keyword evidence="10" id="KW-1185">Reference proteome</keyword>
<proteinExistence type="inferred from homology"/>
<dbReference type="AlphaFoldDB" id="A0A1E4RQS3"/>
<reference evidence="10" key="1">
    <citation type="submission" date="2016-05" db="EMBL/GenBank/DDBJ databases">
        <title>Comparative genomics of biotechnologically important yeasts.</title>
        <authorList>
            <consortium name="DOE Joint Genome Institute"/>
            <person name="Riley R."/>
            <person name="Haridas S."/>
            <person name="Wolfe K.H."/>
            <person name="Lopes M.R."/>
            <person name="Hittinger C.T."/>
            <person name="Goker M."/>
            <person name="Salamov A."/>
            <person name="Wisecaver J."/>
            <person name="Long T.M."/>
            <person name="Aerts A.L."/>
            <person name="Barry K."/>
            <person name="Choi C."/>
            <person name="Clum A."/>
            <person name="Coughlan A.Y."/>
            <person name="Deshpande S."/>
            <person name="Douglass A.P."/>
            <person name="Hanson S.J."/>
            <person name="Klenk H.-P."/>
            <person name="Labutti K."/>
            <person name="Lapidus A."/>
            <person name="Lindquist E."/>
            <person name="Lipzen A."/>
            <person name="Meier-Kolthoff J.P."/>
            <person name="Ohm R.A."/>
            <person name="Otillar R.P."/>
            <person name="Pangilinan J."/>
            <person name="Peng Y."/>
            <person name="Rokas A."/>
            <person name="Rosa C.A."/>
            <person name="Scheuner C."/>
            <person name="Sibirny A.A."/>
            <person name="Slot J.C."/>
            <person name="Stielow J.B."/>
            <person name="Sun H."/>
            <person name="Kurtzman C.P."/>
            <person name="Blackwell M."/>
            <person name="Grigoriev I.V."/>
            <person name="Jeffries T.W."/>
        </authorList>
    </citation>
    <scope>NUCLEOTIDE SEQUENCE [LARGE SCALE GENOMIC DNA]</scope>
    <source>
        <strain evidence="10">NRRL Y-1933</strain>
    </source>
</reference>
<feature type="region of interest" description="Disordered" evidence="8">
    <location>
        <begin position="175"/>
        <end position="200"/>
    </location>
</feature>
<evidence type="ECO:0000313" key="9">
    <source>
        <dbReference type="EMBL" id="ODV69629.1"/>
    </source>
</evidence>
<evidence type="ECO:0000256" key="1">
    <source>
        <dbReference type="ARBA" id="ARBA00004604"/>
    </source>
</evidence>
<feature type="compositionally biased region" description="Acidic residues" evidence="8">
    <location>
        <begin position="67"/>
        <end position="80"/>
    </location>
</feature>
<dbReference type="GO" id="GO:0000472">
    <property type="term" value="P:endonucleolytic cleavage to generate mature 5'-end of SSU-rRNA from (SSU-rRNA, 5.8S rRNA, LSU-rRNA)"/>
    <property type="evidence" value="ECO:0007669"/>
    <property type="project" value="EnsemblFungi"/>
</dbReference>
<accession>A0A1E4RQS3</accession>
<dbReference type="GO" id="GO:0000447">
    <property type="term" value="P:endonucleolytic cleavage in ITS1 to separate SSU-rRNA from 5.8S rRNA and LSU-rRNA from tricistronic rRNA transcript (SSU-rRNA, 5.8S rRNA, LSU-rRNA)"/>
    <property type="evidence" value="ECO:0007669"/>
    <property type="project" value="EnsemblFungi"/>
</dbReference>
<evidence type="ECO:0000256" key="4">
    <source>
        <dbReference type="ARBA" id="ARBA00022737"/>
    </source>
</evidence>